<feature type="region of interest" description="Disordered" evidence="1">
    <location>
        <begin position="118"/>
        <end position="155"/>
    </location>
</feature>
<evidence type="ECO:0000313" key="2">
    <source>
        <dbReference type="EMBL" id="KIK53360.1"/>
    </source>
</evidence>
<dbReference type="AlphaFoldDB" id="A0A0D0ASG8"/>
<accession>A0A0D0ASG8</accession>
<proteinExistence type="predicted"/>
<reference evidence="2 3" key="1">
    <citation type="submission" date="2014-04" db="EMBL/GenBank/DDBJ databases">
        <title>Evolutionary Origins and Diversification of the Mycorrhizal Mutualists.</title>
        <authorList>
            <consortium name="DOE Joint Genome Institute"/>
            <consortium name="Mycorrhizal Genomics Consortium"/>
            <person name="Kohler A."/>
            <person name="Kuo A."/>
            <person name="Nagy L.G."/>
            <person name="Floudas D."/>
            <person name="Copeland A."/>
            <person name="Barry K.W."/>
            <person name="Cichocki N."/>
            <person name="Veneault-Fourrey C."/>
            <person name="LaButti K."/>
            <person name="Lindquist E.A."/>
            <person name="Lipzen A."/>
            <person name="Lundell T."/>
            <person name="Morin E."/>
            <person name="Murat C."/>
            <person name="Riley R."/>
            <person name="Ohm R."/>
            <person name="Sun H."/>
            <person name="Tunlid A."/>
            <person name="Henrissat B."/>
            <person name="Grigoriev I.V."/>
            <person name="Hibbett D.S."/>
            <person name="Martin F."/>
        </authorList>
    </citation>
    <scope>NUCLEOTIDE SEQUENCE [LARGE SCALE GENOMIC DNA]</scope>
    <source>
        <strain evidence="2 3">FD-317 M1</strain>
    </source>
</reference>
<feature type="compositionally biased region" description="Polar residues" evidence="1">
    <location>
        <begin position="124"/>
        <end position="138"/>
    </location>
</feature>
<dbReference type="Proteomes" id="UP000053593">
    <property type="component" value="Unassembled WGS sequence"/>
</dbReference>
<keyword evidence="3" id="KW-1185">Reference proteome</keyword>
<dbReference type="EMBL" id="KN834830">
    <property type="protein sequence ID" value="KIK53360.1"/>
    <property type="molecule type" value="Genomic_DNA"/>
</dbReference>
<protein>
    <submittedName>
        <fullName evidence="2">Uncharacterized protein</fullName>
    </submittedName>
</protein>
<organism evidence="2 3">
    <name type="scientific">Collybiopsis luxurians FD-317 M1</name>
    <dbReference type="NCBI Taxonomy" id="944289"/>
    <lineage>
        <taxon>Eukaryota</taxon>
        <taxon>Fungi</taxon>
        <taxon>Dikarya</taxon>
        <taxon>Basidiomycota</taxon>
        <taxon>Agaricomycotina</taxon>
        <taxon>Agaricomycetes</taxon>
        <taxon>Agaricomycetidae</taxon>
        <taxon>Agaricales</taxon>
        <taxon>Marasmiineae</taxon>
        <taxon>Omphalotaceae</taxon>
        <taxon>Collybiopsis</taxon>
        <taxon>Collybiopsis luxurians</taxon>
    </lineage>
</organism>
<name>A0A0D0ASG8_9AGAR</name>
<sequence length="155" mass="17082">MLIPLVPLALTNDESSTTLTPTRERLTFSWQHSLNLSAFPKGVVLEKSAANAATATLVSTLNPSPLQCLQDHSQYSSYHDRRHKWARRSLQRLRSRNSLLVIFLDHLARYLIPPSRSHPPALTPSMTLPSPHSNSDSIPTATPPLPSSPSSASTR</sequence>
<evidence type="ECO:0000313" key="3">
    <source>
        <dbReference type="Proteomes" id="UP000053593"/>
    </source>
</evidence>
<dbReference type="HOGENOM" id="CLU_1695682_0_0_1"/>
<evidence type="ECO:0000256" key="1">
    <source>
        <dbReference type="SAM" id="MobiDB-lite"/>
    </source>
</evidence>
<gene>
    <name evidence="2" type="ORF">GYMLUDRAFT_938252</name>
</gene>